<keyword evidence="2" id="KW-1185">Reference proteome</keyword>
<sequence>MQCLTNSDLSPTSPQVGNGIAFSRFVDDDITEGHTNFVPTWYLSLSCCVSIILRICGIECIHLTLPYYPTCDDKVLNIVTDNAVVAHKS</sequence>
<protein>
    <submittedName>
        <fullName evidence="1">Uncharacterized protein</fullName>
    </submittedName>
</protein>
<dbReference type="EMBL" id="CP111013">
    <property type="protein sequence ID" value="WAQ96013.1"/>
    <property type="molecule type" value="Genomic_DNA"/>
</dbReference>
<accession>A0ABY7DIW0</accession>
<dbReference type="Proteomes" id="UP001164746">
    <property type="component" value="Chromosome 2"/>
</dbReference>
<evidence type="ECO:0000313" key="1">
    <source>
        <dbReference type="EMBL" id="WAQ96013.1"/>
    </source>
</evidence>
<evidence type="ECO:0000313" key="2">
    <source>
        <dbReference type="Proteomes" id="UP001164746"/>
    </source>
</evidence>
<proteinExistence type="predicted"/>
<reference evidence="1" key="1">
    <citation type="submission" date="2022-11" db="EMBL/GenBank/DDBJ databases">
        <title>Centuries of genome instability and evolution in soft-shell clam transmissible cancer (bioRxiv).</title>
        <authorList>
            <person name="Hart S.F.M."/>
            <person name="Yonemitsu M.A."/>
            <person name="Giersch R.M."/>
            <person name="Beal B.F."/>
            <person name="Arriagada G."/>
            <person name="Davis B.W."/>
            <person name="Ostrander E.A."/>
            <person name="Goff S.P."/>
            <person name="Metzger M.J."/>
        </authorList>
    </citation>
    <scope>NUCLEOTIDE SEQUENCE</scope>
    <source>
        <strain evidence="1">MELC-2E11</strain>
        <tissue evidence="1">Siphon/mantle</tissue>
    </source>
</reference>
<name>A0ABY7DIW0_MYAAR</name>
<gene>
    <name evidence="1" type="ORF">MAR_028703</name>
</gene>
<organism evidence="1 2">
    <name type="scientific">Mya arenaria</name>
    <name type="common">Soft-shell clam</name>
    <dbReference type="NCBI Taxonomy" id="6604"/>
    <lineage>
        <taxon>Eukaryota</taxon>
        <taxon>Metazoa</taxon>
        <taxon>Spiralia</taxon>
        <taxon>Lophotrochozoa</taxon>
        <taxon>Mollusca</taxon>
        <taxon>Bivalvia</taxon>
        <taxon>Autobranchia</taxon>
        <taxon>Heteroconchia</taxon>
        <taxon>Euheterodonta</taxon>
        <taxon>Imparidentia</taxon>
        <taxon>Neoheterodontei</taxon>
        <taxon>Myida</taxon>
        <taxon>Myoidea</taxon>
        <taxon>Myidae</taxon>
        <taxon>Mya</taxon>
    </lineage>
</organism>